<name>A0A226E7H3_FOLCA</name>
<feature type="transmembrane region" description="Helical" evidence="1">
    <location>
        <begin position="89"/>
        <end position="109"/>
    </location>
</feature>
<evidence type="ECO:0000313" key="2">
    <source>
        <dbReference type="EMBL" id="OXA53553.1"/>
    </source>
</evidence>
<keyword evidence="1" id="KW-0812">Transmembrane</keyword>
<accession>A0A226E7H3</accession>
<gene>
    <name evidence="2" type="ORF">Fcan01_10549</name>
</gene>
<proteinExistence type="predicted"/>
<feature type="transmembrane region" description="Helical" evidence="1">
    <location>
        <begin position="54"/>
        <end position="77"/>
    </location>
</feature>
<feature type="transmembrane region" description="Helical" evidence="1">
    <location>
        <begin position="129"/>
        <end position="152"/>
    </location>
</feature>
<reference evidence="2 3" key="1">
    <citation type="submission" date="2015-12" db="EMBL/GenBank/DDBJ databases">
        <title>The genome of Folsomia candida.</title>
        <authorList>
            <person name="Faddeeva A."/>
            <person name="Derks M.F."/>
            <person name="Anvar Y."/>
            <person name="Smit S."/>
            <person name="Van Straalen N."/>
            <person name="Roelofs D."/>
        </authorList>
    </citation>
    <scope>NUCLEOTIDE SEQUENCE [LARGE SCALE GENOMIC DNA]</scope>
    <source>
        <strain evidence="2 3">VU population</strain>
        <tissue evidence="2">Whole body</tissue>
    </source>
</reference>
<dbReference type="AlphaFoldDB" id="A0A226E7H3"/>
<keyword evidence="3" id="KW-1185">Reference proteome</keyword>
<protein>
    <submittedName>
        <fullName evidence="2">Uncharacterized protein</fullName>
    </submittedName>
</protein>
<evidence type="ECO:0000256" key="1">
    <source>
        <dbReference type="SAM" id="Phobius"/>
    </source>
</evidence>
<sequence length="189" mass="21235">MKIFPPMCLLGICNLFLGPIIIVQGILPELSGYLVKLNANEDIMEIVQEYVPVFVAHFCMVVCCVISGICAISTSCLGAGRSVITFAKVANFFSKLLVCLVVVFIFYNWDPMDWRTWDGFPRTWGSISLPTPTCFYCFVVQFCFVILCTQLITEKQNEAQNVVTVKKVEKKAGGNKNKGKNKGQKRRRD</sequence>
<dbReference type="Proteomes" id="UP000198287">
    <property type="component" value="Unassembled WGS sequence"/>
</dbReference>
<feature type="transmembrane region" description="Helical" evidence="1">
    <location>
        <begin position="7"/>
        <end position="27"/>
    </location>
</feature>
<dbReference type="EMBL" id="LNIX01000005">
    <property type="protein sequence ID" value="OXA53553.1"/>
    <property type="molecule type" value="Genomic_DNA"/>
</dbReference>
<organism evidence="2 3">
    <name type="scientific">Folsomia candida</name>
    <name type="common">Springtail</name>
    <dbReference type="NCBI Taxonomy" id="158441"/>
    <lineage>
        <taxon>Eukaryota</taxon>
        <taxon>Metazoa</taxon>
        <taxon>Ecdysozoa</taxon>
        <taxon>Arthropoda</taxon>
        <taxon>Hexapoda</taxon>
        <taxon>Collembola</taxon>
        <taxon>Entomobryomorpha</taxon>
        <taxon>Isotomoidea</taxon>
        <taxon>Isotomidae</taxon>
        <taxon>Proisotominae</taxon>
        <taxon>Folsomia</taxon>
    </lineage>
</organism>
<comment type="caution">
    <text evidence="2">The sequence shown here is derived from an EMBL/GenBank/DDBJ whole genome shotgun (WGS) entry which is preliminary data.</text>
</comment>
<keyword evidence="1" id="KW-1133">Transmembrane helix</keyword>
<evidence type="ECO:0000313" key="3">
    <source>
        <dbReference type="Proteomes" id="UP000198287"/>
    </source>
</evidence>
<keyword evidence="1" id="KW-0472">Membrane</keyword>